<keyword evidence="1" id="KW-0472">Membrane</keyword>
<keyword evidence="1" id="KW-1133">Transmembrane helix</keyword>
<sequence>MSELGASSAHFMAPPARPGMKLSLLTQGEFACVVIAYVALLLLKSMARHRPAWSVIAKVVGGNVLRR</sequence>
<accession>M5EV50</accession>
<evidence type="ECO:0000313" key="3">
    <source>
        <dbReference type="Proteomes" id="UP000012062"/>
    </source>
</evidence>
<comment type="caution">
    <text evidence="2">The sequence shown here is derived from an EMBL/GenBank/DDBJ whole genome shotgun (WGS) entry which is preliminary data.</text>
</comment>
<protein>
    <submittedName>
        <fullName evidence="2">Uncharacterized protein</fullName>
    </submittedName>
</protein>
<feature type="transmembrane region" description="Helical" evidence="1">
    <location>
        <begin position="24"/>
        <end position="43"/>
    </location>
</feature>
<dbReference type="EMBL" id="CAUM01000134">
    <property type="protein sequence ID" value="CCV07813.1"/>
    <property type="molecule type" value="Genomic_DNA"/>
</dbReference>
<gene>
    <name evidence="2" type="ORF">MESS2_650038</name>
</gene>
<name>M5EV50_9HYPH</name>
<dbReference type="STRING" id="1297569.MESS2_650038"/>
<keyword evidence="3" id="KW-1185">Reference proteome</keyword>
<keyword evidence="1" id="KW-0812">Transmembrane</keyword>
<proteinExistence type="predicted"/>
<evidence type="ECO:0000313" key="2">
    <source>
        <dbReference type="EMBL" id="CCV07813.1"/>
    </source>
</evidence>
<dbReference type="AlphaFoldDB" id="M5EV50"/>
<organism evidence="2 3">
    <name type="scientific">Mesorhizobium metallidurans STM 2683</name>
    <dbReference type="NCBI Taxonomy" id="1297569"/>
    <lineage>
        <taxon>Bacteria</taxon>
        <taxon>Pseudomonadati</taxon>
        <taxon>Pseudomonadota</taxon>
        <taxon>Alphaproteobacteria</taxon>
        <taxon>Hyphomicrobiales</taxon>
        <taxon>Phyllobacteriaceae</taxon>
        <taxon>Mesorhizobium</taxon>
    </lineage>
</organism>
<evidence type="ECO:0000256" key="1">
    <source>
        <dbReference type="SAM" id="Phobius"/>
    </source>
</evidence>
<reference evidence="2 3" key="1">
    <citation type="submission" date="2013-02" db="EMBL/GenBank/DDBJ databases">
        <authorList>
            <person name="Genoscope - CEA"/>
        </authorList>
    </citation>
    <scope>NUCLEOTIDE SEQUENCE [LARGE SCALE GENOMIC DNA]</scope>
    <source>
        <strain evidence="2 3">STM 2683</strain>
    </source>
</reference>
<dbReference type="Proteomes" id="UP000012062">
    <property type="component" value="Unassembled WGS sequence"/>
</dbReference>